<dbReference type="RefSeq" id="WP_379031893.1">
    <property type="nucleotide sequence ID" value="NZ_JBHTLN010000001.1"/>
</dbReference>
<gene>
    <name evidence="1" type="ORF">ACFQ2T_06095</name>
</gene>
<dbReference type="EMBL" id="JBHTLN010000001">
    <property type="protein sequence ID" value="MFD1122066.1"/>
    <property type="molecule type" value="Genomic_DNA"/>
</dbReference>
<name>A0ABW3PCQ4_9PROT</name>
<dbReference type="Proteomes" id="UP001597206">
    <property type="component" value="Unassembled WGS sequence"/>
</dbReference>
<protein>
    <recommendedName>
        <fullName evidence="3">PEP-CTERM sorting domain-containing protein</fullName>
    </recommendedName>
</protein>
<accession>A0ABW3PCQ4</accession>
<sequence>MAISQNRYDESNNKGRVTLMLLKKIKTLIVGLAVLISMNAEAKVEQFQDSFTGYLDRSTRNDAIWYSGQSTFINNNVSLTTTYDLFDDDFSFFIVAGTFERDDGNRKFSGNFDINLYSADPSIWPDPWQFPGIPYEIIGNFQYDHSIYSPITGERVINDYGFGLLKGFMTNQQYLTFTIDWVTVNGAVVSSVPTPPTVWMFSSGLLLLGVMLSKRASPKLHHSLLLITKG</sequence>
<comment type="caution">
    <text evidence="1">The sequence shown here is derived from an EMBL/GenBank/DDBJ whole genome shotgun (WGS) entry which is preliminary data.</text>
</comment>
<organism evidence="1 2">
    <name type="scientific">Methylophilus flavus</name>
    <dbReference type="NCBI Taxonomy" id="640084"/>
    <lineage>
        <taxon>Bacteria</taxon>
        <taxon>Pseudomonadati</taxon>
        <taxon>Pseudomonadota</taxon>
        <taxon>Betaproteobacteria</taxon>
        <taxon>Nitrosomonadales</taxon>
        <taxon>Methylophilaceae</taxon>
        <taxon>Methylophilus</taxon>
    </lineage>
</organism>
<reference evidence="2" key="1">
    <citation type="journal article" date="2019" name="Int. J. Syst. Evol. Microbiol.">
        <title>The Global Catalogue of Microorganisms (GCM) 10K type strain sequencing project: providing services to taxonomists for standard genome sequencing and annotation.</title>
        <authorList>
            <consortium name="The Broad Institute Genomics Platform"/>
            <consortium name="The Broad Institute Genome Sequencing Center for Infectious Disease"/>
            <person name="Wu L."/>
            <person name="Ma J."/>
        </authorList>
    </citation>
    <scope>NUCLEOTIDE SEQUENCE [LARGE SCALE GENOMIC DNA]</scope>
    <source>
        <strain evidence="2">CCUG 58411</strain>
    </source>
</reference>
<proteinExistence type="predicted"/>
<evidence type="ECO:0000313" key="1">
    <source>
        <dbReference type="EMBL" id="MFD1122066.1"/>
    </source>
</evidence>
<keyword evidence="2" id="KW-1185">Reference proteome</keyword>
<evidence type="ECO:0000313" key="2">
    <source>
        <dbReference type="Proteomes" id="UP001597206"/>
    </source>
</evidence>
<evidence type="ECO:0008006" key="3">
    <source>
        <dbReference type="Google" id="ProtNLM"/>
    </source>
</evidence>